<dbReference type="Pfam" id="PF00395">
    <property type="entry name" value="SLH"/>
    <property type="match status" value="2"/>
</dbReference>
<evidence type="ECO:0000259" key="4">
    <source>
        <dbReference type="PROSITE" id="PS51272"/>
    </source>
</evidence>
<evidence type="ECO:0000313" key="6">
    <source>
        <dbReference type="Proteomes" id="UP000531594"/>
    </source>
</evidence>
<keyword evidence="6" id="KW-1185">Reference proteome</keyword>
<dbReference type="InterPro" id="IPR001119">
    <property type="entry name" value="SLH_dom"/>
</dbReference>
<reference evidence="5 6" key="1">
    <citation type="submission" date="2020-08" db="EMBL/GenBank/DDBJ databases">
        <title>Genomic Encyclopedia of Type Strains, Phase IV (KMG-IV): sequencing the most valuable type-strain genomes for metagenomic binning, comparative biology and taxonomic classification.</title>
        <authorList>
            <person name="Goeker M."/>
        </authorList>
    </citation>
    <scope>NUCLEOTIDE SEQUENCE [LARGE SCALE GENOMIC DNA]</scope>
    <source>
        <strain evidence="5 6">DSM 5391</strain>
    </source>
</reference>
<evidence type="ECO:0000256" key="1">
    <source>
        <dbReference type="ARBA" id="ARBA00022729"/>
    </source>
</evidence>
<organism evidence="5 6">
    <name type="scientific">Bacillus benzoevorans</name>
    <dbReference type="NCBI Taxonomy" id="1456"/>
    <lineage>
        <taxon>Bacteria</taxon>
        <taxon>Bacillati</taxon>
        <taxon>Bacillota</taxon>
        <taxon>Bacilli</taxon>
        <taxon>Bacillales</taxon>
        <taxon>Bacillaceae</taxon>
        <taxon>Bacillus</taxon>
    </lineage>
</organism>
<gene>
    <name evidence="5" type="ORF">HNR53_002722</name>
</gene>
<evidence type="ECO:0000256" key="2">
    <source>
        <dbReference type="SAM" id="MobiDB-lite"/>
    </source>
</evidence>
<name>A0A7X0HUD6_9BACI</name>
<dbReference type="AlphaFoldDB" id="A0A7X0HUD6"/>
<sequence>MAYQPKSYRKFLVGAVSTAVVASSFAGVAGAAANFTDVNANYKEAVDFLVSKGINGTSATTFGTYDQITRLDAAIFVAKALELDVDNAADAGFKDVPANRAKYVNALKAAKITAGKSTDSFGAYDLITRGELAKWLVTGFGLKGSADISAFNDVPANYADAVKTLVSNKITSGTSATTFGTYDNAKRGDFAVFVKKSADVPKEEVVVGELTVQSASVINSKQLEIKFSKPVDKSTVVATGDVVGTSDISITPIDNAASISLSTAKSKLSDDGKTLTITAAGSEYFDKNYTLVVGEGITTETGEELTKYTTTVEAKDTTRPALVKTSYSHNGTNPVAVLEFSEPIDMTNATFEYERADGEDLDSSTTFNQQVVSSDVDNKKIEIELNAVQAVDQNKDIKVKVVGVADYKQNVITPNPSQTTIKYNTTDVKGPEVQTVTVKNNTTLEVKFNEPLSTVFTGNEFTLNGTASNAITKDEDDDTLYKIEWSSAFANGPQTLVIPSVNDIWSQSTASKNKLVNVSIDTTAPALQNSKVEKINGVEFLVLTYSENVEPQTGVAIDGTYVKNNVTYTTSATSQTITTSSTNFVKHNAVDNKSKQLKLKLTDLTEDGVSYKLTLPLGLVKDVNGNNAPKVDVTFTRGENSSTGKPELDTTVDSDNGIKQDTSNNNKLEVYFKNAVDATTALNKANYSIDGASIDNVTLTQNNSSGAVVVVEFVKDSLKNSGLTQITVSGVKGQTGVQMDAVTTAETLVENVRPTVTKAELTGANEVTLTFSEAMDGATIDTGDGDEFDIFLGNVKYTAGTVKAAAGSDNKKVVITLGTGLTASDLQQTITVKEASAFEIKDLNGNKANFASSTVTIN</sequence>
<feature type="domain" description="SLH" evidence="4">
    <location>
        <begin position="29"/>
        <end position="91"/>
    </location>
</feature>
<dbReference type="PROSITE" id="PS51272">
    <property type="entry name" value="SLH"/>
    <property type="match status" value="2"/>
</dbReference>
<protein>
    <submittedName>
        <fullName evidence="5">Nitrogen regulatory protein PII</fullName>
    </submittedName>
</protein>
<dbReference type="RefSeq" id="WP_184526742.1">
    <property type="nucleotide sequence ID" value="NZ_JACHGK010000009.1"/>
</dbReference>
<dbReference type="InterPro" id="IPR014755">
    <property type="entry name" value="Cu-Rt/internalin_Ig-like"/>
</dbReference>
<feature type="signal peptide" evidence="3">
    <location>
        <begin position="1"/>
        <end position="26"/>
    </location>
</feature>
<accession>A0A7X0HUD6</accession>
<dbReference type="Gene3D" id="2.60.40.1220">
    <property type="match status" value="4"/>
</dbReference>
<feature type="compositionally biased region" description="Polar residues" evidence="2">
    <location>
        <begin position="651"/>
        <end position="660"/>
    </location>
</feature>
<dbReference type="Proteomes" id="UP000531594">
    <property type="component" value="Unassembled WGS sequence"/>
</dbReference>
<keyword evidence="1 3" id="KW-0732">Signal</keyword>
<feature type="chain" id="PRO_5038467296" evidence="3">
    <location>
        <begin position="27"/>
        <end position="858"/>
    </location>
</feature>
<feature type="domain" description="SLH" evidence="4">
    <location>
        <begin position="145"/>
        <end position="208"/>
    </location>
</feature>
<comment type="caution">
    <text evidence="5">The sequence shown here is derived from an EMBL/GenBank/DDBJ whole genome shotgun (WGS) entry which is preliminary data.</text>
</comment>
<evidence type="ECO:0000256" key="3">
    <source>
        <dbReference type="SAM" id="SignalP"/>
    </source>
</evidence>
<evidence type="ECO:0000313" key="5">
    <source>
        <dbReference type="EMBL" id="MBB6446072.1"/>
    </source>
</evidence>
<dbReference type="EMBL" id="JACHGK010000009">
    <property type="protein sequence ID" value="MBB6446072.1"/>
    <property type="molecule type" value="Genomic_DNA"/>
</dbReference>
<proteinExistence type="predicted"/>
<feature type="region of interest" description="Disordered" evidence="2">
    <location>
        <begin position="636"/>
        <end position="660"/>
    </location>
</feature>